<dbReference type="GO" id="GO:0048205">
    <property type="term" value="P:COPI coating of Golgi vesicle"/>
    <property type="evidence" value="ECO:0007669"/>
    <property type="project" value="TreeGrafter"/>
</dbReference>
<dbReference type="AlphaFoldDB" id="A0A812JXF6"/>
<evidence type="ECO:0000256" key="4">
    <source>
        <dbReference type="ARBA" id="ARBA00022833"/>
    </source>
</evidence>
<keyword evidence="1" id="KW-0343">GTPase activation</keyword>
<dbReference type="InterPro" id="IPR037278">
    <property type="entry name" value="ARFGAP/RecO"/>
</dbReference>
<dbReference type="EMBL" id="CAJNDS010000531">
    <property type="protein sequence ID" value="CAE7215916.1"/>
    <property type="molecule type" value="Genomic_DNA"/>
</dbReference>
<keyword evidence="3 5" id="KW-0863">Zinc-finger</keyword>
<dbReference type="Proteomes" id="UP000604046">
    <property type="component" value="Unassembled WGS sequence"/>
</dbReference>
<dbReference type="Gene3D" id="1.10.220.150">
    <property type="entry name" value="Arf GTPase activating protein"/>
    <property type="match status" value="1"/>
</dbReference>
<dbReference type="PRINTS" id="PR00405">
    <property type="entry name" value="REVINTRACTNG"/>
</dbReference>
<keyword evidence="4" id="KW-0862">Zinc</keyword>
<evidence type="ECO:0000313" key="7">
    <source>
        <dbReference type="EMBL" id="CAE7215916.1"/>
    </source>
</evidence>
<feature type="domain" description="Arf-GAP" evidence="6">
    <location>
        <begin position="1"/>
        <end position="99"/>
    </location>
</feature>
<evidence type="ECO:0000256" key="2">
    <source>
        <dbReference type="ARBA" id="ARBA00022723"/>
    </source>
</evidence>
<dbReference type="PANTHER" id="PTHR45686">
    <property type="entry name" value="ADP-RIBOSYLATION FACTOR GTPASE ACTIVATING PROTEIN 3, ISOFORM H-RELATED"/>
    <property type="match status" value="1"/>
</dbReference>
<evidence type="ECO:0000256" key="1">
    <source>
        <dbReference type="ARBA" id="ARBA00022468"/>
    </source>
</evidence>
<dbReference type="GO" id="GO:0005096">
    <property type="term" value="F:GTPase activator activity"/>
    <property type="evidence" value="ECO:0007669"/>
    <property type="project" value="UniProtKB-KW"/>
</dbReference>
<evidence type="ECO:0000256" key="5">
    <source>
        <dbReference type="PROSITE-ProRule" id="PRU00288"/>
    </source>
</evidence>
<reference evidence="7" key="1">
    <citation type="submission" date="2021-02" db="EMBL/GenBank/DDBJ databases">
        <authorList>
            <person name="Dougan E. K."/>
            <person name="Rhodes N."/>
            <person name="Thang M."/>
            <person name="Chan C."/>
        </authorList>
    </citation>
    <scope>NUCLEOTIDE SEQUENCE</scope>
</reference>
<evidence type="ECO:0000313" key="8">
    <source>
        <dbReference type="Proteomes" id="UP000604046"/>
    </source>
</evidence>
<name>A0A812JXF6_9DINO</name>
<protein>
    <submittedName>
        <fullName evidence="7">AGD9 protein</fullName>
    </submittedName>
</protein>
<sequence length="212" mass="23785">MKSENRSCFECPNRNPTWISLTYGIYLCLECSGEHRRKGVHISFVRSVELDGFTPEQMVQMAAGGNGKAQDYFKGHEMGKLSGSGRPVDYTSKVAQRYKAQLDYDAKKFCEKFSVVGKNASQASNKESAVDPVDQATDFSFEAPDVKALRGDMGRPVLEKRLLRHGGTHEALKKEYRGRIWGRYGSLDFPCVISFENMSSTSPAMQETPRFT</sequence>
<accession>A0A812JXF6</accession>
<dbReference type="SUPFAM" id="SSF57863">
    <property type="entry name" value="ArfGap/RecO-like zinc finger"/>
    <property type="match status" value="1"/>
</dbReference>
<dbReference type="Pfam" id="PF01412">
    <property type="entry name" value="ArfGap"/>
    <property type="match status" value="1"/>
</dbReference>
<dbReference type="CDD" id="cd08831">
    <property type="entry name" value="ArfGap_ArfGap2_3_like"/>
    <property type="match status" value="1"/>
</dbReference>
<dbReference type="OrthoDB" id="10266696at2759"/>
<comment type="caution">
    <text evidence="7">The sequence shown here is derived from an EMBL/GenBank/DDBJ whole genome shotgun (WGS) entry which is preliminary data.</text>
</comment>
<evidence type="ECO:0000259" key="6">
    <source>
        <dbReference type="PROSITE" id="PS50115"/>
    </source>
</evidence>
<dbReference type="PROSITE" id="PS50115">
    <property type="entry name" value="ARFGAP"/>
    <property type="match status" value="1"/>
</dbReference>
<dbReference type="PANTHER" id="PTHR45686:SF4">
    <property type="entry name" value="ADP-RIBOSYLATION FACTOR GTPASE ACTIVATING PROTEIN 3, ISOFORM H"/>
    <property type="match status" value="1"/>
</dbReference>
<organism evidence="7 8">
    <name type="scientific">Symbiodinium natans</name>
    <dbReference type="NCBI Taxonomy" id="878477"/>
    <lineage>
        <taxon>Eukaryota</taxon>
        <taxon>Sar</taxon>
        <taxon>Alveolata</taxon>
        <taxon>Dinophyceae</taxon>
        <taxon>Suessiales</taxon>
        <taxon>Symbiodiniaceae</taxon>
        <taxon>Symbiodinium</taxon>
    </lineage>
</organism>
<gene>
    <name evidence="7" type="primary">AGD9</name>
    <name evidence="7" type="ORF">SNAT2548_LOCUS7589</name>
</gene>
<dbReference type="GO" id="GO:0000139">
    <property type="term" value="C:Golgi membrane"/>
    <property type="evidence" value="ECO:0007669"/>
    <property type="project" value="GOC"/>
</dbReference>
<dbReference type="InterPro" id="IPR038508">
    <property type="entry name" value="ArfGAP_dom_sf"/>
</dbReference>
<evidence type="ECO:0000256" key="3">
    <source>
        <dbReference type="ARBA" id="ARBA00022771"/>
    </source>
</evidence>
<dbReference type="InterPro" id="IPR001164">
    <property type="entry name" value="ArfGAP_dom"/>
</dbReference>
<keyword evidence="8" id="KW-1185">Reference proteome</keyword>
<dbReference type="GO" id="GO:0008270">
    <property type="term" value="F:zinc ion binding"/>
    <property type="evidence" value="ECO:0007669"/>
    <property type="project" value="UniProtKB-KW"/>
</dbReference>
<dbReference type="SMART" id="SM00105">
    <property type="entry name" value="ArfGap"/>
    <property type="match status" value="1"/>
</dbReference>
<proteinExistence type="predicted"/>
<keyword evidence="2" id="KW-0479">Metal-binding</keyword>